<organism evidence="2 3">
    <name type="scientific">Tsukamurella paurometabola</name>
    <name type="common">Corynebacterium paurometabolum</name>
    <dbReference type="NCBI Taxonomy" id="2061"/>
    <lineage>
        <taxon>Bacteria</taxon>
        <taxon>Bacillati</taxon>
        <taxon>Actinomycetota</taxon>
        <taxon>Actinomycetes</taxon>
        <taxon>Mycobacteriales</taxon>
        <taxon>Tsukamurellaceae</taxon>
        <taxon>Tsukamurella</taxon>
    </lineage>
</organism>
<sequence length="75" mass="8913">MTDTEHLDQGQRPQSPEIQRAITRVVITGLRNFKEPVPQQMIDFVEGRADDPGPLPDPEKYRNRRRTWWQRMLGR</sequence>
<accession>A0A3P8MC03</accession>
<proteinExistence type="predicted"/>
<evidence type="ECO:0000256" key="1">
    <source>
        <dbReference type="SAM" id="MobiDB-lite"/>
    </source>
</evidence>
<dbReference type="EMBL" id="LR131273">
    <property type="protein sequence ID" value="VDR39990.1"/>
    <property type="molecule type" value="Genomic_DNA"/>
</dbReference>
<reference evidence="2 3" key="1">
    <citation type="submission" date="2018-12" db="EMBL/GenBank/DDBJ databases">
        <authorList>
            <consortium name="Pathogen Informatics"/>
        </authorList>
    </citation>
    <scope>NUCLEOTIDE SEQUENCE [LARGE SCALE GENOMIC DNA]</scope>
    <source>
        <strain evidence="2 3">NCTC10741</strain>
    </source>
</reference>
<dbReference type="Proteomes" id="UP000271626">
    <property type="component" value="Chromosome"/>
</dbReference>
<name>A0A3P8MC03_TSUPA</name>
<dbReference type="AlphaFoldDB" id="A0A3P8MC03"/>
<dbReference type="OrthoDB" id="9932191at2"/>
<dbReference type="RefSeq" id="WP_126197034.1">
    <property type="nucleotide sequence ID" value="NZ_CP085954.1"/>
</dbReference>
<evidence type="ECO:0000313" key="3">
    <source>
        <dbReference type="Proteomes" id="UP000271626"/>
    </source>
</evidence>
<feature type="region of interest" description="Disordered" evidence="1">
    <location>
        <begin position="1"/>
        <end position="20"/>
    </location>
</feature>
<evidence type="ECO:0000313" key="2">
    <source>
        <dbReference type="EMBL" id="VDR39990.1"/>
    </source>
</evidence>
<protein>
    <submittedName>
        <fullName evidence="2">Uncharacterized protein</fullName>
    </submittedName>
</protein>
<gene>
    <name evidence="2" type="ORF">NCTC10741_03140</name>
</gene>